<reference evidence="7" key="1">
    <citation type="journal article" date="2023" name="Mol. Biol. Evol.">
        <title>Third-Generation Sequencing Reveals the Adaptive Role of the Epigenome in Three Deep-Sea Polychaetes.</title>
        <authorList>
            <person name="Perez M."/>
            <person name="Aroh O."/>
            <person name="Sun Y."/>
            <person name="Lan Y."/>
            <person name="Juniper S.K."/>
            <person name="Young C.R."/>
            <person name="Angers B."/>
            <person name="Qian P.Y."/>
        </authorList>
    </citation>
    <scope>NUCLEOTIDE SEQUENCE</scope>
    <source>
        <strain evidence="7">R07B-5</strain>
    </source>
</reference>
<dbReference type="SMART" id="SM00320">
    <property type="entry name" value="WD40"/>
    <property type="match status" value="5"/>
</dbReference>
<dbReference type="Gene3D" id="2.130.10.10">
    <property type="entry name" value="YVTN repeat-like/Quinoprotein amine dehydrogenase"/>
    <property type="match status" value="1"/>
</dbReference>
<dbReference type="Proteomes" id="UP001209878">
    <property type="component" value="Unassembled WGS sequence"/>
</dbReference>
<organism evidence="7 8">
    <name type="scientific">Ridgeia piscesae</name>
    <name type="common">Tubeworm</name>
    <dbReference type="NCBI Taxonomy" id="27915"/>
    <lineage>
        <taxon>Eukaryota</taxon>
        <taxon>Metazoa</taxon>
        <taxon>Spiralia</taxon>
        <taxon>Lophotrochozoa</taxon>
        <taxon>Annelida</taxon>
        <taxon>Polychaeta</taxon>
        <taxon>Sedentaria</taxon>
        <taxon>Canalipalpata</taxon>
        <taxon>Sabellida</taxon>
        <taxon>Siboglinidae</taxon>
        <taxon>Ridgeia</taxon>
    </lineage>
</organism>
<evidence type="ECO:0000256" key="3">
    <source>
        <dbReference type="ARBA" id="ARBA00022737"/>
    </source>
</evidence>
<dbReference type="InterPro" id="IPR001680">
    <property type="entry name" value="WD40_rpt"/>
</dbReference>
<dbReference type="PANTHER" id="PTHR16453">
    <property type="entry name" value="WD40 DOMAIN-CONTAINING PROTEIN MIO FAMILY MEMBER"/>
    <property type="match status" value="1"/>
</dbReference>
<dbReference type="GO" id="GO:1904263">
    <property type="term" value="P:positive regulation of TORC1 signaling"/>
    <property type="evidence" value="ECO:0007669"/>
    <property type="project" value="TreeGrafter"/>
</dbReference>
<dbReference type="AlphaFoldDB" id="A0AAD9KB17"/>
<dbReference type="Pfam" id="PF21720">
    <property type="entry name" value="MIOS_WD40"/>
    <property type="match status" value="1"/>
</dbReference>
<gene>
    <name evidence="7" type="ORF">NP493_1249g00000</name>
</gene>
<protein>
    <recommendedName>
        <fullName evidence="9">WD repeat protein mio zinc-ribbon like domain-containing protein</fullName>
    </recommendedName>
</protein>
<feature type="region of interest" description="Disordered" evidence="4">
    <location>
        <begin position="461"/>
        <end position="488"/>
    </location>
</feature>
<comment type="similarity">
    <text evidence="1">Belongs to the WD repeat mio family.</text>
</comment>
<dbReference type="SUPFAM" id="SSF50978">
    <property type="entry name" value="WD40 repeat-like"/>
    <property type="match status" value="1"/>
</dbReference>
<evidence type="ECO:0008006" key="9">
    <source>
        <dbReference type="Google" id="ProtNLM"/>
    </source>
</evidence>
<dbReference type="Pfam" id="PF17034">
    <property type="entry name" value="zinc_ribbon_16"/>
    <property type="match status" value="1"/>
</dbReference>
<dbReference type="CDD" id="cd16691">
    <property type="entry name" value="mRING-H2-C3H3C2_Mio"/>
    <property type="match status" value="1"/>
</dbReference>
<evidence type="ECO:0000259" key="5">
    <source>
        <dbReference type="Pfam" id="PF17034"/>
    </source>
</evidence>
<dbReference type="InterPro" id="IPR049092">
    <property type="entry name" value="MIOS_a-sol"/>
</dbReference>
<keyword evidence="2" id="KW-0853">WD repeat</keyword>
<name>A0AAD9KB17_RIDPI</name>
<evidence type="ECO:0000256" key="2">
    <source>
        <dbReference type="ARBA" id="ARBA00022574"/>
    </source>
</evidence>
<dbReference type="GO" id="GO:0005737">
    <property type="term" value="C:cytoplasm"/>
    <property type="evidence" value="ECO:0007669"/>
    <property type="project" value="TreeGrafter"/>
</dbReference>
<feature type="domain" description="MIOS-like alpha-solenoid" evidence="6">
    <location>
        <begin position="395"/>
        <end position="653"/>
    </location>
</feature>
<evidence type="ECO:0000259" key="6">
    <source>
        <dbReference type="Pfam" id="PF21719"/>
    </source>
</evidence>
<dbReference type="InterPro" id="IPR015943">
    <property type="entry name" value="WD40/YVTN_repeat-like_dom_sf"/>
</dbReference>
<dbReference type="GO" id="GO:0034198">
    <property type="term" value="P:cellular response to amino acid starvation"/>
    <property type="evidence" value="ECO:0007669"/>
    <property type="project" value="TreeGrafter"/>
</dbReference>
<evidence type="ECO:0000313" key="7">
    <source>
        <dbReference type="EMBL" id="KAK2167984.1"/>
    </source>
</evidence>
<comment type="caution">
    <text evidence="7">The sequence shown here is derived from an EMBL/GenBank/DDBJ whole genome shotgun (WGS) entry which is preliminary data.</text>
</comment>
<evidence type="ECO:0000256" key="1">
    <source>
        <dbReference type="ARBA" id="ARBA00009713"/>
    </source>
</evidence>
<keyword evidence="3" id="KW-0677">Repeat</keyword>
<evidence type="ECO:0000313" key="8">
    <source>
        <dbReference type="Proteomes" id="UP001209878"/>
    </source>
</evidence>
<accession>A0AAD9KB17</accession>
<keyword evidence="8" id="KW-1185">Reference proteome</keyword>
<dbReference type="InterPro" id="IPR031488">
    <property type="entry name" value="Zn_ribbon_mio"/>
</dbReference>
<sequence length="900" mass="100593">MSRVKLDILWSPNHEDKFITFGMDLCLYKIESFKDKTLPAKSQAKRVSDEAFASVLSVNSDNQYMKCLAWYPKSLPDNLLAVGLANGKVVLTGLGKAGLNDPHSLVGREFVPKHARQCHALSWNPDQCNLLAQGLDRLRGDPSILIWDVHSKVASESVFSHDRRGSAMHSDATAVKPLFELATSDTCFSLSWFAKEPKTLVAGMNHKYLKIFDLRDTSHPQSTTCTKSVYGLQVDPHFKHRLASFSEGQVTIWDTRNFDKPVLTIQESKSIIKLEWSPTRCGLLACLVKDSPIIKLYDIQHTSVGPDELEPAVIERAVQPCEEQEVASFAWHHTHENRMMTVSPAGVMKDVRIYERIAVAWSANMCLGWACSREIKHCLSTDICSEICEDISVKMRQRALRGYGIQRNIVENGELAGDKSGDLNNLWSWLQHAKKLQEETRQRTGMKTTLKILGVKSLLMPSEPTPVSSPTATTAPTQPFASSTSTTMPRSDADILLWQGIEGPQFRMKIYRSDERLKALQLCGWGFDKSSLSTAFIDRLEQHGEVERAAAVAVFTLRLRRAIQILNDNAKDNDNDKDTQSSNRNLVAMALSGFTDDKNTLWKEMCGPFSTQLKDPYLRAMFAFLVNGSGDYDGILEEKDMLVVDRAAFACMYLPDAKLCEYIHSLMANLIGKGSLDGIFLTGLTVDGLDLLERYVDMSGDVQTASCVIIQALPNTELSPDPRIRTWIESYRGLLDCWRLWHSRAEFDVYRNMCENMRPEAQVFVSCNFCGKSVGYSTLASRNRRMFSSTLALKSKFSSCPGCRKPLPRCALCLINMGTAAGTARHKAVKDKDGSQSKLTQLSDWFTWCQTCRHGGHADHMTSWFSEHSECPVSGCLCKCMMLDAVGSVLSMDNTSECSA</sequence>
<dbReference type="Pfam" id="PF21719">
    <property type="entry name" value="MIOS_a-sol"/>
    <property type="match status" value="1"/>
</dbReference>
<evidence type="ECO:0000256" key="4">
    <source>
        <dbReference type="SAM" id="MobiDB-lite"/>
    </source>
</evidence>
<dbReference type="EMBL" id="JAODUO010001248">
    <property type="protein sequence ID" value="KAK2167984.1"/>
    <property type="molecule type" value="Genomic_DNA"/>
</dbReference>
<dbReference type="InterPro" id="IPR036322">
    <property type="entry name" value="WD40_repeat_dom_sf"/>
</dbReference>
<feature type="compositionally biased region" description="Low complexity" evidence="4">
    <location>
        <begin position="461"/>
        <end position="487"/>
    </location>
</feature>
<feature type="domain" description="GATOR2 complex protein MIO zinc-ribbon like" evidence="5">
    <location>
        <begin position="767"/>
        <end position="881"/>
    </location>
</feature>
<dbReference type="InterPro" id="IPR037593">
    <property type="entry name" value="MIOS/Sea4"/>
</dbReference>
<proteinExistence type="inferred from homology"/>
<dbReference type="PANTHER" id="PTHR16453:SF9">
    <property type="entry name" value="GATOR COMPLEX PROTEIN MIOS"/>
    <property type="match status" value="1"/>
</dbReference>